<evidence type="ECO:0000256" key="2">
    <source>
        <dbReference type="ARBA" id="ARBA00004162"/>
    </source>
</evidence>
<keyword evidence="5" id="KW-1003">Cell membrane</keyword>
<keyword evidence="6" id="KW-0723">Serine/threonine-protein kinase</keyword>
<dbReference type="PANTHER" id="PTHR48056:SF81">
    <property type="entry name" value="RECEPTOR PROTEIN-TYROSINE KINASE CEPR1"/>
    <property type="match status" value="1"/>
</dbReference>
<evidence type="ECO:0000256" key="1">
    <source>
        <dbReference type="ARBA" id="ARBA00004123"/>
    </source>
</evidence>
<organism evidence="35 36">
    <name type="scientific">Eragrostis curvula</name>
    <name type="common">weeping love grass</name>
    <dbReference type="NCBI Taxonomy" id="38414"/>
    <lineage>
        <taxon>Eukaryota</taxon>
        <taxon>Viridiplantae</taxon>
        <taxon>Streptophyta</taxon>
        <taxon>Embryophyta</taxon>
        <taxon>Tracheophyta</taxon>
        <taxon>Spermatophyta</taxon>
        <taxon>Magnoliopsida</taxon>
        <taxon>Liliopsida</taxon>
        <taxon>Poales</taxon>
        <taxon>Poaceae</taxon>
        <taxon>PACMAD clade</taxon>
        <taxon>Chloridoideae</taxon>
        <taxon>Eragrostideae</taxon>
        <taxon>Eragrostidinae</taxon>
        <taxon>Eragrostis</taxon>
    </lineage>
</organism>
<dbReference type="InterPro" id="IPR015943">
    <property type="entry name" value="WD40/YVTN_repeat-like_dom_sf"/>
</dbReference>
<dbReference type="FunFam" id="3.80.10.10:FF:000177">
    <property type="entry name" value="Leucine-rich repeat receptor-like serine/threonine-protein kinase At1g17230"/>
    <property type="match status" value="1"/>
</dbReference>
<keyword evidence="28" id="KW-0175">Coiled coil</keyword>
<dbReference type="FunFam" id="3.30.200.20:FF:000309">
    <property type="entry name" value="Leucine-rich repeat receptor protein kinase MSP1"/>
    <property type="match status" value="1"/>
</dbReference>
<dbReference type="Pfam" id="PF23598">
    <property type="entry name" value="LRR_14"/>
    <property type="match status" value="1"/>
</dbReference>
<evidence type="ECO:0000256" key="28">
    <source>
        <dbReference type="SAM" id="Coils"/>
    </source>
</evidence>
<evidence type="ECO:0000256" key="7">
    <source>
        <dbReference type="ARBA" id="ARBA00022553"/>
    </source>
</evidence>
<evidence type="ECO:0000256" key="17">
    <source>
        <dbReference type="ARBA" id="ARBA00023015"/>
    </source>
</evidence>
<keyword evidence="14" id="KW-0418">Kinase</keyword>
<dbReference type="EMBL" id="RWGY01000011">
    <property type="protein sequence ID" value="TVU32656.1"/>
    <property type="molecule type" value="Genomic_DNA"/>
</dbReference>
<dbReference type="InterPro" id="IPR032675">
    <property type="entry name" value="LRR_dom_sf"/>
</dbReference>
<evidence type="ECO:0000259" key="34">
    <source>
        <dbReference type="PROSITE" id="PS51294"/>
    </source>
</evidence>
<dbReference type="Gene3D" id="2.130.10.10">
    <property type="entry name" value="YVTN repeat-like/Quinoprotein amine dehydrogenase"/>
    <property type="match status" value="1"/>
</dbReference>
<evidence type="ECO:0000256" key="30">
    <source>
        <dbReference type="SAM" id="Phobius"/>
    </source>
</evidence>
<keyword evidence="16 30" id="KW-1133">Transmembrane helix</keyword>
<evidence type="ECO:0000256" key="5">
    <source>
        <dbReference type="ARBA" id="ARBA00022475"/>
    </source>
</evidence>
<evidence type="ECO:0000313" key="35">
    <source>
        <dbReference type="EMBL" id="TVU32656.1"/>
    </source>
</evidence>
<feature type="domain" description="Protein kinase" evidence="32">
    <location>
        <begin position="1549"/>
        <end position="1829"/>
    </location>
</feature>
<dbReference type="InterPro" id="IPR009057">
    <property type="entry name" value="Homeodomain-like_sf"/>
</dbReference>
<comment type="catalytic activity">
    <reaction evidence="24">
        <text>L-threonyl-[protein] + ATP = O-phospho-L-threonyl-[protein] + ADP + H(+)</text>
        <dbReference type="Rhea" id="RHEA:46608"/>
        <dbReference type="Rhea" id="RHEA-COMP:11060"/>
        <dbReference type="Rhea" id="RHEA-COMP:11605"/>
        <dbReference type="ChEBI" id="CHEBI:15378"/>
        <dbReference type="ChEBI" id="CHEBI:30013"/>
        <dbReference type="ChEBI" id="CHEBI:30616"/>
        <dbReference type="ChEBI" id="CHEBI:61977"/>
        <dbReference type="ChEBI" id="CHEBI:456216"/>
        <dbReference type="EC" id="2.7.11.1"/>
    </reaction>
</comment>
<evidence type="ECO:0000256" key="10">
    <source>
        <dbReference type="ARBA" id="ARBA00022692"/>
    </source>
</evidence>
<dbReference type="SMART" id="SM00320">
    <property type="entry name" value="WD40"/>
    <property type="match status" value="2"/>
</dbReference>
<dbReference type="SUPFAM" id="SSF56112">
    <property type="entry name" value="Protein kinase-like (PK-like)"/>
    <property type="match status" value="1"/>
</dbReference>
<keyword evidence="20" id="KW-0804">Transcription</keyword>
<dbReference type="PROSITE" id="PS00107">
    <property type="entry name" value="PROTEIN_KINASE_ATP"/>
    <property type="match status" value="1"/>
</dbReference>
<evidence type="ECO:0000256" key="25">
    <source>
        <dbReference type="ARBA" id="ARBA00048679"/>
    </source>
</evidence>
<evidence type="ECO:0000256" key="29">
    <source>
        <dbReference type="SAM" id="MobiDB-lite"/>
    </source>
</evidence>
<dbReference type="PROSITE" id="PS50082">
    <property type="entry name" value="WD_REPEATS_2"/>
    <property type="match status" value="2"/>
</dbReference>
<dbReference type="Gene3D" id="3.30.200.20">
    <property type="entry name" value="Phosphorylase Kinase, domain 1"/>
    <property type="match status" value="1"/>
</dbReference>
<evidence type="ECO:0000256" key="23">
    <source>
        <dbReference type="ARBA" id="ARBA00023242"/>
    </source>
</evidence>
<dbReference type="PROSITE" id="PS50294">
    <property type="entry name" value="WD_REPEATS_REGION"/>
    <property type="match status" value="1"/>
</dbReference>
<dbReference type="PROSITE" id="PS51294">
    <property type="entry name" value="HTH_MYB"/>
    <property type="match status" value="1"/>
</dbReference>
<sequence>MATGKPAAAHLLVVLLAVTSAATPPPHAVSRAVTPHAVTRAEMPPCAVARAGRAAAPPPHAVARAATPPAVASAATQPPPAVTPAATQHAVAGAAPPHAVANATLLSSSMDKTVRLWDTESKVCLKTFTHNDYVTCIHFNPVDDRYFISGSLDAKVRLWSIPDRQVVDWTDLNEMVTAASYNGIEDAGHRVTMDQMEAELEAELSRLQQMASNDEENVAPRRDHQAEEIEEAKSGAMSGSPLSVICSDSDIDDGVSARELERRLHETRIAELEAARRKLKEKEEDLIVALHEILGNRWSQIASHLPGRTDNEIKNFWNSCLKKKLRQRGIDPATHKPIAGVAEALAPDDDAARDEEDHKPAAAADGAAAAQKQQPAAVFDPFPVTDFGGGFDLAAGVAALYGGQYDAGKAAAGFVADYSSVLDVSENLGYGESSSNSSNWNCAAEMGNVLDSDVLDWASGGGAKAEPFTEMDQQQHGGGVTSLRLQRLGLSGEMGILNFSAFLALRKNKLSGNNIRGVIPASVAMLPLAILNQEIQKMATARPAAANLLLVIHLVVASASMPPPFAVARAPTPHAITSAATPPPHAEALLAWKASLGDPDVLSTWTNDTAICAGWREVACGAASRVTSLRLQRLGLSGELGILNFSTFPALRKLELSGSNLPGVIPAFVAMLPLAILSHAIQKMATARPAAAQLLLVILLVVASAAMPPPFTVASAATPPPHAEALLAWKASLGDPDVLSTWTNATAVCAGWRGVACDAAGRVASLRLQSLGLSGELGTLNFSAFPALRRLDLSVNNLRGVIPASVAMLPLALLDLSTNFFGGAIPQQLSSFPALLLHVNLSGNYLTNVPEFVHTNMSLMDLSWNSFSGPMPGTLPPNLKYLDLSSNAFTGPRPATLARLTKLRQLRVNANNLSGGVPEFLSSMTQLRVLELADNLLGGQLPPTLGALWRLRHLNLKGAGLVSVMPPELGKLRRLRFIDLSMNRLTGALPASLAGMRSMRDFGISSNNFAGEIPGALFASWPELISFQAQDNLFTGKIPSEIGKATKLKFLYLYLNNLTGSIPQEISELVNLEELDLSLNSLTGSIPSSFGNLKKLTSMVLESNKLSGTIPQEIGNMSALQNLGIHLNQLEGELPTSISSLRNLQFLSLYDNKMTGIIPPDLGKGLTLVVASFANNSFYGELPQNLCDGLALQQFTAHNNNFSGRLPPCLKHCTELLRVRLEGNHFTGDISEAFGVHPNLVYLDVSGNKLTGWLSDDWGKCSNLSFLHLDDNYISGSIPAIFGKMEMLQDLNLAANMLTGTIPPLGDLLFNLNVSRNSLSGSMPKFWSKNLRLEKIDLSTNMLTGTIPADIGSLGSVFFLDLSKNKFSGQIPDEIGNIVQLQILLDLSSNLLSGSIPSGLAKLMSLQLLNLSRNELTESIPPSLTQMISLAVVDFSYNNLTGELPSFQNTTVVLYAGNPGLCGNAPGLPPCHRGSDSSSSWVQRHKILIIALSVVGVVVLLAGIVVCLLFLVCPRREGRREANPEFEVREQHAMITFSFRDVMNATQNFSDSCCIGSGGFGNVYRAQLLSGGMVIAVKRIHVAGVEGRNKKGAFVSEVETLSLIRHRNIVKLIGYCTIGEYSYILYSYLERGTLWKALHREEGSSLLNWGLRSKVIKGLTHAIAYLHNDCNPTVVHGDITSSNILLGSEFEPHLCDFGTAKTLRSSTRWTGVVGTFGYMAPELAQNIRRSTESDVYSYGVVLLEILTGKMAVNDPSFDCDMNIVSWVLSRLDSTSNVETIYDPCMVGEINGTDKMDELRMVLNLAVRCVSREAVQRPSMANVVNELRGLGGGGAAAVPQVDT</sequence>
<feature type="compositionally biased region" description="Basic and acidic residues" evidence="29">
    <location>
        <begin position="218"/>
        <end position="233"/>
    </location>
</feature>
<dbReference type="Pfam" id="PF08263">
    <property type="entry name" value="LRRNT_2"/>
    <property type="match status" value="2"/>
</dbReference>
<feature type="non-terminal residue" evidence="35">
    <location>
        <position position="1"/>
    </location>
</feature>
<keyword evidence="26" id="KW-0853">WD repeat</keyword>
<dbReference type="SUPFAM" id="SSF46689">
    <property type="entry name" value="Homeodomain-like"/>
    <property type="match status" value="1"/>
</dbReference>
<keyword evidence="36" id="KW-1185">Reference proteome</keyword>
<keyword evidence="17" id="KW-0805">Transcription regulation</keyword>
<feature type="region of interest" description="Disordered" evidence="29">
    <location>
        <begin position="348"/>
        <end position="374"/>
    </location>
</feature>
<dbReference type="PROSITE" id="PS00109">
    <property type="entry name" value="PROTEIN_KINASE_TYR"/>
    <property type="match status" value="1"/>
</dbReference>
<comment type="caution">
    <text evidence="35">The sequence shown here is derived from an EMBL/GenBank/DDBJ whole genome shotgun (WGS) entry which is preliminary data.</text>
</comment>
<evidence type="ECO:0000256" key="9">
    <source>
        <dbReference type="ARBA" id="ARBA00022679"/>
    </source>
</evidence>
<dbReference type="SMART" id="SM00717">
    <property type="entry name" value="SANT"/>
    <property type="match status" value="1"/>
</dbReference>
<evidence type="ECO:0000256" key="14">
    <source>
        <dbReference type="ARBA" id="ARBA00022777"/>
    </source>
</evidence>
<evidence type="ECO:0000256" key="4">
    <source>
        <dbReference type="ARBA" id="ARBA00012513"/>
    </source>
</evidence>
<keyword evidence="9" id="KW-0808">Transferase</keyword>
<evidence type="ECO:0000256" key="22">
    <source>
        <dbReference type="ARBA" id="ARBA00023180"/>
    </source>
</evidence>
<keyword evidence="21" id="KW-0675">Receptor</keyword>
<keyword evidence="22" id="KW-0325">Glycoprotein</keyword>
<evidence type="ECO:0000313" key="36">
    <source>
        <dbReference type="Proteomes" id="UP000324897"/>
    </source>
</evidence>
<dbReference type="Pfam" id="PF00400">
    <property type="entry name" value="WD40"/>
    <property type="match status" value="2"/>
</dbReference>
<evidence type="ECO:0000256" key="26">
    <source>
        <dbReference type="PROSITE-ProRule" id="PRU00221"/>
    </source>
</evidence>
<evidence type="ECO:0000256" key="11">
    <source>
        <dbReference type="ARBA" id="ARBA00022729"/>
    </source>
</evidence>
<keyword evidence="8" id="KW-0433">Leucine-rich repeat</keyword>
<dbReference type="InterPro" id="IPR055414">
    <property type="entry name" value="LRR_R13L4/SHOC2-like"/>
</dbReference>
<keyword evidence="12" id="KW-0677">Repeat</keyword>
<dbReference type="Pfam" id="PF00560">
    <property type="entry name" value="LRR_1"/>
    <property type="match status" value="7"/>
</dbReference>
<evidence type="ECO:0000256" key="15">
    <source>
        <dbReference type="ARBA" id="ARBA00022840"/>
    </source>
</evidence>
<dbReference type="InterPro" id="IPR008266">
    <property type="entry name" value="Tyr_kinase_AS"/>
</dbReference>
<evidence type="ECO:0000256" key="12">
    <source>
        <dbReference type="ARBA" id="ARBA00022737"/>
    </source>
</evidence>
<keyword evidence="18" id="KW-0238">DNA-binding</keyword>
<dbReference type="InterPro" id="IPR001680">
    <property type="entry name" value="WD40_rpt"/>
</dbReference>
<dbReference type="EC" id="2.7.11.1" evidence="4"/>
<dbReference type="InterPro" id="IPR000719">
    <property type="entry name" value="Prot_kinase_dom"/>
</dbReference>
<dbReference type="PROSITE" id="PS50090">
    <property type="entry name" value="MYB_LIKE"/>
    <property type="match status" value="1"/>
</dbReference>
<keyword evidence="11 31" id="KW-0732">Signal</keyword>
<dbReference type="PANTHER" id="PTHR48056">
    <property type="entry name" value="LRR RECEPTOR-LIKE SERINE/THREONINE-PROTEIN KINASE-RELATED"/>
    <property type="match status" value="1"/>
</dbReference>
<evidence type="ECO:0000259" key="32">
    <source>
        <dbReference type="PROSITE" id="PS50011"/>
    </source>
</evidence>
<keyword evidence="15 27" id="KW-0067">ATP-binding</keyword>
<dbReference type="InterPro" id="IPR036322">
    <property type="entry name" value="WD40_repeat_dom_sf"/>
</dbReference>
<dbReference type="InterPro" id="IPR013210">
    <property type="entry name" value="LRR_N_plant-typ"/>
</dbReference>
<dbReference type="GO" id="GO:0000976">
    <property type="term" value="F:transcription cis-regulatory region binding"/>
    <property type="evidence" value="ECO:0007669"/>
    <property type="project" value="UniProtKB-ARBA"/>
</dbReference>
<dbReference type="GO" id="GO:0004674">
    <property type="term" value="F:protein serine/threonine kinase activity"/>
    <property type="evidence" value="ECO:0007669"/>
    <property type="project" value="UniProtKB-KW"/>
</dbReference>
<evidence type="ECO:0000256" key="21">
    <source>
        <dbReference type="ARBA" id="ARBA00023170"/>
    </source>
</evidence>
<feature type="transmembrane region" description="Helical" evidence="30">
    <location>
        <begin position="661"/>
        <end position="681"/>
    </location>
</feature>
<dbReference type="InterPro" id="IPR001611">
    <property type="entry name" value="Leu-rich_rpt"/>
</dbReference>
<dbReference type="SUPFAM" id="SSF52047">
    <property type="entry name" value="RNI-like"/>
    <property type="match status" value="2"/>
</dbReference>
<evidence type="ECO:0000256" key="3">
    <source>
        <dbReference type="ARBA" id="ARBA00004479"/>
    </source>
</evidence>
<dbReference type="InterPro" id="IPR001005">
    <property type="entry name" value="SANT/Myb"/>
</dbReference>
<dbReference type="FunFam" id="1.10.10.60:FF:000394">
    <property type="entry name" value="MYB transcription factor"/>
    <property type="match status" value="1"/>
</dbReference>
<dbReference type="SUPFAM" id="SSF52058">
    <property type="entry name" value="L domain-like"/>
    <property type="match status" value="1"/>
</dbReference>
<evidence type="ECO:0000256" key="24">
    <source>
        <dbReference type="ARBA" id="ARBA00047899"/>
    </source>
</evidence>
<evidence type="ECO:0000256" key="16">
    <source>
        <dbReference type="ARBA" id="ARBA00022989"/>
    </source>
</evidence>
<dbReference type="GO" id="GO:0005634">
    <property type="term" value="C:nucleus"/>
    <property type="evidence" value="ECO:0007669"/>
    <property type="project" value="UniProtKB-SubCell"/>
</dbReference>
<dbReference type="Gene3D" id="1.10.510.10">
    <property type="entry name" value="Transferase(Phosphotransferase) domain 1"/>
    <property type="match status" value="1"/>
</dbReference>
<evidence type="ECO:0000256" key="8">
    <source>
        <dbReference type="ARBA" id="ARBA00022614"/>
    </source>
</evidence>
<evidence type="ECO:0000256" key="27">
    <source>
        <dbReference type="PROSITE-ProRule" id="PRU10141"/>
    </source>
</evidence>
<evidence type="ECO:0000256" key="18">
    <source>
        <dbReference type="ARBA" id="ARBA00023125"/>
    </source>
</evidence>
<dbReference type="InterPro" id="IPR017441">
    <property type="entry name" value="Protein_kinase_ATP_BS"/>
</dbReference>
<comment type="subcellular location">
    <subcellularLocation>
        <location evidence="2">Cell membrane</location>
        <topology evidence="2">Single-pass membrane protein</topology>
    </subcellularLocation>
    <subcellularLocation>
        <location evidence="3">Membrane</location>
        <topology evidence="3">Single-pass type I membrane protein</topology>
    </subcellularLocation>
    <subcellularLocation>
        <location evidence="1">Nucleus</location>
    </subcellularLocation>
</comment>
<dbReference type="InterPro" id="IPR050647">
    <property type="entry name" value="Plant_LRR-RLKs"/>
</dbReference>
<name>A0A5J9V9J2_9POAL</name>
<dbReference type="PROSITE" id="PS50011">
    <property type="entry name" value="PROTEIN_KINASE_DOM"/>
    <property type="match status" value="1"/>
</dbReference>
<feature type="chain" id="PRO_5023910698" description="non-specific serine/threonine protein kinase" evidence="31">
    <location>
        <begin position="22"/>
        <end position="1842"/>
    </location>
</feature>
<dbReference type="Pfam" id="PF00069">
    <property type="entry name" value="Pkinase"/>
    <property type="match status" value="1"/>
</dbReference>
<keyword evidence="13 27" id="KW-0547">Nucleotide-binding</keyword>
<evidence type="ECO:0000259" key="33">
    <source>
        <dbReference type="PROSITE" id="PS50090"/>
    </source>
</evidence>
<feature type="transmembrane region" description="Helical" evidence="30">
    <location>
        <begin position="693"/>
        <end position="711"/>
    </location>
</feature>
<feature type="domain" description="HTH myb-type" evidence="34">
    <location>
        <begin position="276"/>
        <end position="325"/>
    </location>
</feature>
<dbReference type="FunFam" id="3.80.10.10:FF:000383">
    <property type="entry name" value="Leucine-rich repeat receptor protein kinase EMS1"/>
    <property type="match status" value="1"/>
</dbReference>
<dbReference type="InterPro" id="IPR003591">
    <property type="entry name" value="Leu-rich_rpt_typical-subtyp"/>
</dbReference>
<evidence type="ECO:0000256" key="6">
    <source>
        <dbReference type="ARBA" id="ARBA00022527"/>
    </source>
</evidence>
<dbReference type="SMART" id="SM00369">
    <property type="entry name" value="LRR_TYP"/>
    <property type="match status" value="9"/>
</dbReference>
<feature type="domain" description="Myb-like" evidence="33">
    <location>
        <begin position="271"/>
        <end position="321"/>
    </location>
</feature>
<reference evidence="35 36" key="1">
    <citation type="journal article" date="2019" name="Sci. Rep.">
        <title>A high-quality genome of Eragrostis curvula grass provides insights into Poaceae evolution and supports new strategies to enhance forage quality.</title>
        <authorList>
            <person name="Carballo J."/>
            <person name="Santos B.A.C.M."/>
            <person name="Zappacosta D."/>
            <person name="Garbus I."/>
            <person name="Selva J.P."/>
            <person name="Gallo C.A."/>
            <person name="Diaz A."/>
            <person name="Albertini E."/>
            <person name="Caccamo M."/>
            <person name="Echenique V."/>
        </authorList>
    </citation>
    <scope>NUCLEOTIDE SEQUENCE [LARGE SCALE GENOMIC DNA]</scope>
    <source>
        <strain evidence="36">cv. Victoria</strain>
        <tissue evidence="35">Leaf</tissue>
    </source>
</reference>
<dbReference type="InterPro" id="IPR017930">
    <property type="entry name" value="Myb_dom"/>
</dbReference>
<keyword evidence="23" id="KW-0539">Nucleus</keyword>
<protein>
    <recommendedName>
        <fullName evidence="4">non-specific serine/threonine protein kinase</fullName>
        <ecNumber evidence="4">2.7.11.1</ecNumber>
    </recommendedName>
</protein>
<keyword evidence="10 30" id="KW-0812">Transmembrane</keyword>
<dbReference type="Gene3D" id="1.10.10.60">
    <property type="entry name" value="Homeodomain-like"/>
    <property type="match status" value="1"/>
</dbReference>
<dbReference type="FunFam" id="3.80.10.10:FF:000400">
    <property type="entry name" value="Nuclear pore complex protein NUP107"/>
    <property type="match status" value="1"/>
</dbReference>
<dbReference type="Gene3D" id="3.80.10.10">
    <property type="entry name" value="Ribonuclease Inhibitor"/>
    <property type="match status" value="5"/>
</dbReference>
<dbReference type="Gramene" id="TVU32656">
    <property type="protein sequence ID" value="TVU32656"/>
    <property type="gene ID" value="EJB05_24397"/>
</dbReference>
<accession>A0A5J9V9J2</accession>
<dbReference type="CDD" id="cd00167">
    <property type="entry name" value="SANT"/>
    <property type="match status" value="1"/>
</dbReference>
<gene>
    <name evidence="35" type="ORF">EJB05_24397</name>
</gene>
<dbReference type="SUPFAM" id="SSF50978">
    <property type="entry name" value="WD40 repeat-like"/>
    <property type="match status" value="1"/>
</dbReference>
<dbReference type="InterPro" id="IPR011009">
    <property type="entry name" value="Kinase-like_dom_sf"/>
</dbReference>
<dbReference type="Pfam" id="PF00249">
    <property type="entry name" value="Myb_DNA-binding"/>
    <property type="match status" value="1"/>
</dbReference>
<dbReference type="FunFam" id="3.80.10.10:FF:000041">
    <property type="entry name" value="LRR receptor-like serine/threonine-protein kinase ERECTA"/>
    <property type="match status" value="2"/>
</dbReference>
<evidence type="ECO:0000256" key="13">
    <source>
        <dbReference type="ARBA" id="ARBA00022741"/>
    </source>
</evidence>
<evidence type="ECO:0000256" key="31">
    <source>
        <dbReference type="SAM" id="SignalP"/>
    </source>
</evidence>
<keyword evidence="19 30" id="KW-0472">Membrane</keyword>
<dbReference type="OrthoDB" id="676979at2759"/>
<dbReference type="GO" id="GO:0005886">
    <property type="term" value="C:plasma membrane"/>
    <property type="evidence" value="ECO:0007669"/>
    <property type="project" value="UniProtKB-SubCell"/>
</dbReference>
<dbReference type="GO" id="GO:0005524">
    <property type="term" value="F:ATP binding"/>
    <property type="evidence" value="ECO:0007669"/>
    <property type="project" value="UniProtKB-UniRule"/>
</dbReference>
<proteinExistence type="predicted"/>
<keyword evidence="7" id="KW-0597">Phosphoprotein</keyword>
<feature type="repeat" description="WD" evidence="26">
    <location>
        <begin position="105"/>
        <end position="127"/>
    </location>
</feature>
<feature type="compositionally biased region" description="Low complexity" evidence="29">
    <location>
        <begin position="361"/>
        <end position="374"/>
    </location>
</feature>
<feature type="coiled-coil region" evidence="28">
    <location>
        <begin position="262"/>
        <end position="292"/>
    </location>
</feature>
<dbReference type="Proteomes" id="UP000324897">
    <property type="component" value="Chromosome 1"/>
</dbReference>
<feature type="signal peptide" evidence="31">
    <location>
        <begin position="1"/>
        <end position="21"/>
    </location>
</feature>
<evidence type="ECO:0000256" key="19">
    <source>
        <dbReference type="ARBA" id="ARBA00023136"/>
    </source>
</evidence>
<evidence type="ECO:0000256" key="20">
    <source>
        <dbReference type="ARBA" id="ARBA00023163"/>
    </source>
</evidence>
<feature type="binding site" evidence="27">
    <location>
        <position position="1578"/>
    </location>
    <ligand>
        <name>ATP</name>
        <dbReference type="ChEBI" id="CHEBI:30616"/>
    </ligand>
</feature>
<feature type="repeat" description="WD" evidence="26">
    <location>
        <begin position="127"/>
        <end position="161"/>
    </location>
</feature>
<comment type="catalytic activity">
    <reaction evidence="25">
        <text>L-seryl-[protein] + ATP = O-phospho-L-seryl-[protein] + ADP + H(+)</text>
        <dbReference type="Rhea" id="RHEA:17989"/>
        <dbReference type="Rhea" id="RHEA-COMP:9863"/>
        <dbReference type="Rhea" id="RHEA-COMP:11604"/>
        <dbReference type="ChEBI" id="CHEBI:15378"/>
        <dbReference type="ChEBI" id="CHEBI:29999"/>
        <dbReference type="ChEBI" id="CHEBI:30616"/>
        <dbReference type="ChEBI" id="CHEBI:83421"/>
        <dbReference type="ChEBI" id="CHEBI:456216"/>
        <dbReference type="EC" id="2.7.11.1"/>
    </reaction>
</comment>
<feature type="region of interest" description="Disordered" evidence="29">
    <location>
        <begin position="212"/>
        <end position="240"/>
    </location>
</feature>
<feature type="transmembrane region" description="Helical" evidence="30">
    <location>
        <begin position="1487"/>
        <end position="1512"/>
    </location>
</feature>